<reference evidence="2 3" key="1">
    <citation type="journal article" date="2012" name="Proc. Natl. Acad. Sci. U.S.A.">
        <title>Antigenic diversity is generated by distinct evolutionary mechanisms in African trypanosome species.</title>
        <authorList>
            <person name="Jackson A.P."/>
            <person name="Berry A."/>
            <person name="Aslett M."/>
            <person name="Allison H.C."/>
            <person name="Burton P."/>
            <person name="Vavrova-Anderson J."/>
            <person name="Brown R."/>
            <person name="Browne H."/>
            <person name="Corton N."/>
            <person name="Hauser H."/>
            <person name="Gamble J."/>
            <person name="Gilderthorp R."/>
            <person name="Marcello L."/>
            <person name="McQuillan J."/>
            <person name="Otto T.D."/>
            <person name="Quail M.A."/>
            <person name="Sanders M.J."/>
            <person name="van Tonder A."/>
            <person name="Ginger M.L."/>
            <person name="Field M.C."/>
            <person name="Barry J.D."/>
            <person name="Hertz-Fowler C."/>
            <person name="Berriman M."/>
        </authorList>
    </citation>
    <scope>NUCLEOTIDE SEQUENCE</scope>
    <source>
        <strain evidence="2 3">Y486</strain>
    </source>
</reference>
<evidence type="ECO:0000313" key="3">
    <source>
        <dbReference type="Proteomes" id="UP000009027"/>
    </source>
</evidence>
<feature type="signal peptide" evidence="1">
    <location>
        <begin position="1"/>
        <end position="19"/>
    </location>
</feature>
<dbReference type="EMBL" id="CAEX01005627">
    <property type="protein sequence ID" value="CCD20459.1"/>
    <property type="molecule type" value="Genomic_DNA"/>
</dbReference>
<proteinExistence type="predicted"/>
<gene>
    <name evidence="2" type="ORF">TvY486_0032910</name>
</gene>
<keyword evidence="1" id="KW-0732">Signal</keyword>
<feature type="non-terminal residue" evidence="2">
    <location>
        <position position="380"/>
    </location>
</feature>
<name>F9WSC0_TRYVY</name>
<dbReference type="AlphaFoldDB" id="F9WSC0"/>
<organism evidence="2 3">
    <name type="scientific">Trypanosoma vivax (strain Y486)</name>
    <dbReference type="NCBI Taxonomy" id="1055687"/>
    <lineage>
        <taxon>Eukaryota</taxon>
        <taxon>Discoba</taxon>
        <taxon>Euglenozoa</taxon>
        <taxon>Kinetoplastea</taxon>
        <taxon>Metakinetoplastina</taxon>
        <taxon>Trypanosomatida</taxon>
        <taxon>Trypanosomatidae</taxon>
        <taxon>Trypanosoma</taxon>
        <taxon>Duttonella</taxon>
    </lineage>
</organism>
<dbReference type="SUPFAM" id="SSF58087">
    <property type="entry name" value="Variant surface glycoprotein (N-terminal domain)"/>
    <property type="match status" value="1"/>
</dbReference>
<keyword evidence="3" id="KW-1185">Reference proteome</keyword>
<dbReference type="Proteomes" id="UP000009027">
    <property type="component" value="Unassembled WGS sequence"/>
</dbReference>
<feature type="chain" id="PRO_5003389548" evidence="1">
    <location>
        <begin position="20"/>
        <end position="380"/>
    </location>
</feature>
<evidence type="ECO:0000256" key="1">
    <source>
        <dbReference type="SAM" id="SignalP"/>
    </source>
</evidence>
<sequence length="380" mass="41802">MHAALRLSIVLCTATIVVRHAFLYACATGALRTEDAEQICGLSASLKLTARTCEGLVEQALRIEKDKLWKIEDTQDALRAVSRRVTEVDTKLATLPDALRRLQADLMAAETAVNNAWNRFYALRAGVRALVRRAVAVVPKATASAGRIDNFITAFATANSHANFSCITEHGVPCTLECECGSGRRKVPNPAATLRGNLTGCTYENYTLARPQNITTTIVDDVVILGDDGMLCMSSYSMSFKDSKGRACPLLLHDFVRKDGTPMNLGGFWLAEQSHSSTVIRFNRSQRHVLLDMARELGKLEWLLSDGSRRDGRWLRADRRVPKTIRQLATDVDSSLRVSHGADPAGDVKDVVDAVVKEMGEVQTLVNALEVWSSFSRRPT</sequence>
<evidence type="ECO:0000313" key="2">
    <source>
        <dbReference type="EMBL" id="CCD20459.1"/>
    </source>
</evidence>
<dbReference type="VEuPathDB" id="TriTrypDB:TvY486_0032910"/>
<accession>F9WSC0</accession>
<protein>
    <submittedName>
        <fullName evidence="2">Uncharacterized protein</fullName>
    </submittedName>
</protein>